<evidence type="ECO:0008006" key="4">
    <source>
        <dbReference type="Google" id="ProtNLM"/>
    </source>
</evidence>
<dbReference type="PROSITE" id="PS51257">
    <property type="entry name" value="PROKAR_LIPOPROTEIN"/>
    <property type="match status" value="1"/>
</dbReference>
<dbReference type="Pfam" id="PF14298">
    <property type="entry name" value="DUF4374"/>
    <property type="match status" value="1"/>
</dbReference>
<dbReference type="InterPro" id="IPR011044">
    <property type="entry name" value="Quino_amine_DH_bsu"/>
</dbReference>
<proteinExistence type="predicted"/>
<keyword evidence="2" id="KW-0614">Plasmid</keyword>
<accession>A0AAU9DDI8</accession>
<gene>
    <name evidence="2" type="ORF">FUAX_49610</name>
</gene>
<sequence length="414" mass="45537">MKTLNRALLFALTCLITFSACSDDNDPDPKPVIPEGEEWAVYLKLDKSRDENESEYILPGVDLMQGAISAEGQGYEILGWNFVRSVGKTLFVSGYGDNKCNSYQVDATKAVKKMASFTFDNALEMFGHTKDRQYMLAMETNRTGYDNSLLYIVDPITGENKQKISLELFVDKEAGTKSLPSALVVRGDKLFVPLHIVDAKGGYTYPDPNAAHVAIFPFPNVTDKPEKIIKDTRTSPIGVNGATSSIIEADNGNLYSFSCGTLSSGIDPASSKPSGLLRINKGATEFDKDYFFNIEEKTNGGKIFWMDYAGDNKAIARILVKEMDPDTPWAAFGREVFHQRLVILDLEAKTVTNVANVPLHAKRYTSPVLVENGKVYVSVETAEDAHIYQVDVASATAVKGAKIEGKTIKGFFKL</sequence>
<dbReference type="RefSeq" id="WP_338395848.1">
    <property type="nucleotide sequence ID" value="NZ_AP025319.1"/>
</dbReference>
<dbReference type="Proteomes" id="UP001348817">
    <property type="component" value="Plasmid pFA5"/>
</dbReference>
<evidence type="ECO:0000313" key="3">
    <source>
        <dbReference type="Proteomes" id="UP001348817"/>
    </source>
</evidence>
<dbReference type="KEGG" id="fax:FUAX_49610"/>
<keyword evidence="3" id="KW-1185">Reference proteome</keyword>
<feature type="signal peptide" evidence="1">
    <location>
        <begin position="1"/>
        <end position="22"/>
    </location>
</feature>
<dbReference type="InterPro" id="IPR025401">
    <property type="entry name" value="DUF4374"/>
</dbReference>
<keyword evidence="1" id="KW-0732">Signal</keyword>
<feature type="chain" id="PRO_5043897055" description="DUF4374 domain-containing protein" evidence="1">
    <location>
        <begin position="23"/>
        <end position="414"/>
    </location>
</feature>
<protein>
    <recommendedName>
        <fullName evidence="4">DUF4374 domain-containing protein</fullName>
    </recommendedName>
</protein>
<evidence type="ECO:0000313" key="2">
    <source>
        <dbReference type="EMBL" id="BDD12529.1"/>
    </source>
</evidence>
<dbReference type="AlphaFoldDB" id="A0AAU9DDI8"/>
<organism evidence="2 3">
    <name type="scientific">Fulvitalea axinellae</name>
    <dbReference type="NCBI Taxonomy" id="1182444"/>
    <lineage>
        <taxon>Bacteria</taxon>
        <taxon>Pseudomonadati</taxon>
        <taxon>Bacteroidota</taxon>
        <taxon>Cytophagia</taxon>
        <taxon>Cytophagales</taxon>
        <taxon>Persicobacteraceae</taxon>
        <taxon>Fulvitalea</taxon>
    </lineage>
</organism>
<name>A0AAU9DDI8_9BACT</name>
<geneLocation type="plasmid" evidence="2 3">
    <name>pFA5</name>
</geneLocation>
<evidence type="ECO:0000256" key="1">
    <source>
        <dbReference type="SAM" id="SignalP"/>
    </source>
</evidence>
<reference evidence="2 3" key="1">
    <citation type="submission" date="2021-12" db="EMBL/GenBank/DDBJ databases">
        <title>Genome sequencing of bacteria with rrn-lacking chromosome and rrn-plasmid.</title>
        <authorList>
            <person name="Anda M."/>
            <person name="Iwasaki W."/>
        </authorList>
    </citation>
    <scope>NUCLEOTIDE SEQUENCE [LARGE SCALE GENOMIC DNA]</scope>
    <source>
        <strain evidence="2 3">DSM 100852</strain>
        <plasmid evidence="2 3">pFA5</plasmid>
    </source>
</reference>
<dbReference type="SUPFAM" id="SSF50969">
    <property type="entry name" value="YVTN repeat-like/Quinoprotein amine dehydrogenase"/>
    <property type="match status" value="1"/>
</dbReference>
<dbReference type="EMBL" id="AP025319">
    <property type="protein sequence ID" value="BDD12529.1"/>
    <property type="molecule type" value="Genomic_DNA"/>
</dbReference>